<comment type="cofactor">
    <cofactor evidence="10">
        <name>Mg(2+)</name>
        <dbReference type="ChEBI" id="CHEBI:18420"/>
    </cofactor>
    <text evidence="10">Binds 2 Mg(2+) ions per subunit.</text>
</comment>
<comment type="function">
    <text evidence="10">Involved in the biosynthesis of the central metabolite phospho-alpha-D-ribosyl-1-pyrophosphate (PRPP) via the transfer of pyrophosphoryl group from ATP to 1-hydroxyl of ribose-5-phosphate (Rib-5-P).</text>
</comment>
<dbReference type="UniPathway" id="UPA00087">
    <property type="reaction ID" value="UER00172"/>
</dbReference>
<comment type="caution">
    <text evidence="13">The sequence shown here is derived from an EMBL/GenBank/DDBJ whole genome shotgun (WGS) entry which is preliminary data.</text>
</comment>
<evidence type="ECO:0000256" key="4">
    <source>
        <dbReference type="ARBA" id="ARBA00022727"/>
    </source>
</evidence>
<keyword evidence="6 10" id="KW-0418">Kinase</keyword>
<comment type="similarity">
    <text evidence="10">Belongs to the ribose-phosphate pyrophosphokinase family. Class III (archaeal) subfamily.</text>
</comment>
<name>A0A7C5LBV2_CALS0</name>
<evidence type="ECO:0000313" key="13">
    <source>
        <dbReference type="EMBL" id="HHK67959.1"/>
    </source>
</evidence>
<dbReference type="Pfam" id="PF13793">
    <property type="entry name" value="Pribosyltran_N"/>
    <property type="match status" value="1"/>
</dbReference>
<evidence type="ECO:0000256" key="7">
    <source>
        <dbReference type="ARBA" id="ARBA00022840"/>
    </source>
</evidence>
<comment type="catalytic activity">
    <reaction evidence="9 10">
        <text>D-ribose 5-phosphate + ATP = 5-phospho-alpha-D-ribose 1-diphosphate + AMP + H(+)</text>
        <dbReference type="Rhea" id="RHEA:15609"/>
        <dbReference type="ChEBI" id="CHEBI:15378"/>
        <dbReference type="ChEBI" id="CHEBI:30616"/>
        <dbReference type="ChEBI" id="CHEBI:58017"/>
        <dbReference type="ChEBI" id="CHEBI:78346"/>
        <dbReference type="ChEBI" id="CHEBI:456215"/>
        <dbReference type="EC" id="2.7.6.1"/>
    </reaction>
</comment>
<keyword evidence="7 10" id="KW-0067">ATP-binding</keyword>
<dbReference type="GO" id="GO:0016301">
    <property type="term" value="F:kinase activity"/>
    <property type="evidence" value="ECO:0007669"/>
    <property type="project" value="UniProtKB-KW"/>
</dbReference>
<accession>A0A7C5LBV2</accession>
<feature type="binding site" evidence="10">
    <location>
        <position position="130"/>
    </location>
    <ligand>
        <name>Mg(2+)</name>
        <dbReference type="ChEBI" id="CHEBI:18420"/>
        <label>1</label>
    </ligand>
</feature>
<keyword evidence="3 10" id="KW-0479">Metal-binding</keyword>
<evidence type="ECO:0000256" key="10">
    <source>
        <dbReference type="HAMAP-Rule" id="MF_00583"/>
    </source>
</evidence>
<keyword evidence="1 10" id="KW-0963">Cytoplasm</keyword>
<feature type="domain" description="Ribose-phosphate pyrophosphokinase N-terminal" evidence="12">
    <location>
        <begin position="4"/>
        <end position="120"/>
    </location>
</feature>
<reference evidence="13" key="1">
    <citation type="journal article" date="2020" name="mSystems">
        <title>Genome- and Community-Level Interaction Insights into Carbon Utilization and Element Cycling Functions of Hydrothermarchaeota in Hydrothermal Sediment.</title>
        <authorList>
            <person name="Zhou Z."/>
            <person name="Liu Y."/>
            <person name="Xu W."/>
            <person name="Pan J."/>
            <person name="Luo Z.H."/>
            <person name="Li M."/>
        </authorList>
    </citation>
    <scope>NUCLEOTIDE SEQUENCE [LARGE SCALE GENOMIC DNA]</scope>
    <source>
        <strain evidence="13">SpSt-1056</strain>
    </source>
</reference>
<dbReference type="HAMAP" id="MF_00583_A">
    <property type="entry name" value="RibP_PPkinase_A"/>
    <property type="match status" value="1"/>
</dbReference>
<evidence type="ECO:0000256" key="1">
    <source>
        <dbReference type="ARBA" id="ARBA00022490"/>
    </source>
</evidence>
<feature type="binding site" evidence="10">
    <location>
        <begin position="96"/>
        <end position="97"/>
    </location>
    <ligand>
        <name>ATP</name>
        <dbReference type="ChEBI" id="CHEBI:30616"/>
    </ligand>
</feature>
<evidence type="ECO:0000256" key="5">
    <source>
        <dbReference type="ARBA" id="ARBA00022741"/>
    </source>
</evidence>
<keyword evidence="4 10" id="KW-0545">Nucleotide biosynthesis</keyword>
<evidence type="ECO:0000259" key="12">
    <source>
        <dbReference type="Pfam" id="PF13793"/>
    </source>
</evidence>
<evidence type="ECO:0000256" key="3">
    <source>
        <dbReference type="ARBA" id="ARBA00022723"/>
    </source>
</evidence>
<evidence type="ECO:0000256" key="2">
    <source>
        <dbReference type="ARBA" id="ARBA00022679"/>
    </source>
</evidence>
<dbReference type="InterPro" id="IPR005946">
    <property type="entry name" value="Rib-P_diPkinase"/>
</dbReference>
<evidence type="ECO:0000256" key="6">
    <source>
        <dbReference type="ARBA" id="ARBA00022777"/>
    </source>
</evidence>
<dbReference type="InterPro" id="IPR037514">
    <property type="entry name" value="Rib-P_diPkinase_arc"/>
</dbReference>
<keyword evidence="5 10" id="KW-0547">Nucleotide-binding</keyword>
<dbReference type="GO" id="GO:0004749">
    <property type="term" value="F:ribose phosphate diphosphokinase activity"/>
    <property type="evidence" value="ECO:0007669"/>
    <property type="project" value="UniProtKB-UniRule"/>
</dbReference>
<feature type="binding site" evidence="10">
    <location>
        <begin position="222"/>
        <end position="226"/>
    </location>
    <ligand>
        <name>D-ribose 5-phosphate</name>
        <dbReference type="ChEBI" id="CHEBI:78346"/>
    </ligand>
</feature>
<dbReference type="GO" id="GO:0005524">
    <property type="term" value="F:ATP binding"/>
    <property type="evidence" value="ECO:0007669"/>
    <property type="project" value="UniProtKB-KW"/>
</dbReference>
<dbReference type="InterPro" id="IPR029099">
    <property type="entry name" value="Pribosyltran_N"/>
</dbReference>
<evidence type="ECO:0000256" key="8">
    <source>
        <dbReference type="ARBA" id="ARBA00022842"/>
    </source>
</evidence>
<dbReference type="PANTHER" id="PTHR10210:SF32">
    <property type="entry name" value="RIBOSE-PHOSPHATE PYROPHOSPHOKINASE 2"/>
    <property type="match status" value="1"/>
</dbReference>
<sequence length="291" mass="31033">MIGLKVVKGPASSELAEKLSLFLHVPTVGVEHKLFPDGESYVRLEEGVEGDDVVLVQGLHPPQDTNLIRLLLMADCLRDLGAVSVKAVVPYMAYARQDKRFRESEAVSILTLLKLLKTVGIDEVLTVNIHSPWILNRSPVPVKNIDATGLLATYIMQAGVEKPLILAPGKKGLEMAAAAASVMETDYAHIESRRDPVTGVVTVSTDVNPRGRETVVIDDVISTGQTMVRCVEMLRKLGASKTIVACVHGLFVGSAIEKISAAGADLLITTDTVPNPYAVASVAGLIASHLG</sequence>
<dbReference type="EC" id="2.7.6.1" evidence="10"/>
<organism evidence="13">
    <name type="scientific">Caldiarchaeum subterraneum</name>
    <dbReference type="NCBI Taxonomy" id="311458"/>
    <lineage>
        <taxon>Archaea</taxon>
        <taxon>Nitrososphaerota</taxon>
        <taxon>Candidatus Caldarchaeales</taxon>
        <taxon>Candidatus Caldarchaeaceae</taxon>
        <taxon>Candidatus Caldarchaeum</taxon>
    </lineage>
</organism>
<dbReference type="GO" id="GO:0002189">
    <property type="term" value="C:ribose phosphate diphosphokinase complex"/>
    <property type="evidence" value="ECO:0007669"/>
    <property type="project" value="TreeGrafter"/>
</dbReference>
<dbReference type="NCBIfam" id="TIGR01251">
    <property type="entry name" value="ribP_PPkin"/>
    <property type="match status" value="1"/>
</dbReference>
<dbReference type="GO" id="GO:0000287">
    <property type="term" value="F:magnesium ion binding"/>
    <property type="evidence" value="ECO:0007669"/>
    <property type="project" value="UniProtKB-UniRule"/>
</dbReference>
<keyword evidence="2 10" id="KW-0808">Transferase</keyword>
<keyword evidence="8 10" id="KW-0460">Magnesium</keyword>
<dbReference type="Pfam" id="PF00156">
    <property type="entry name" value="Pribosyltran"/>
    <property type="match status" value="1"/>
</dbReference>
<comment type="caution">
    <text evidence="10">Lacks conserved residue(s) required for the propagation of feature annotation.</text>
</comment>
<dbReference type="CDD" id="cd06223">
    <property type="entry name" value="PRTases_typeI"/>
    <property type="match status" value="1"/>
</dbReference>
<comment type="subcellular location">
    <subcellularLocation>
        <location evidence="10">Cytoplasm</location>
    </subcellularLocation>
</comment>
<dbReference type="GO" id="GO:0005737">
    <property type="term" value="C:cytoplasm"/>
    <property type="evidence" value="ECO:0007669"/>
    <property type="project" value="UniProtKB-SubCell"/>
</dbReference>
<dbReference type="InterPro" id="IPR000836">
    <property type="entry name" value="PRTase_dom"/>
</dbReference>
<proteinExistence type="inferred from homology"/>
<dbReference type="EMBL" id="DRWN01000019">
    <property type="protein sequence ID" value="HHK67959.1"/>
    <property type="molecule type" value="Genomic_DNA"/>
</dbReference>
<dbReference type="SMART" id="SM01400">
    <property type="entry name" value="Pribosyltran_N"/>
    <property type="match status" value="1"/>
</dbReference>
<feature type="binding site" evidence="10">
    <location>
        <position position="218"/>
    </location>
    <ligand>
        <name>D-ribose 5-phosphate</name>
        <dbReference type="ChEBI" id="CHEBI:78346"/>
    </ligand>
</feature>
<dbReference type="InterPro" id="IPR029057">
    <property type="entry name" value="PRTase-like"/>
</dbReference>
<dbReference type="SUPFAM" id="SSF53271">
    <property type="entry name" value="PRTase-like"/>
    <property type="match status" value="2"/>
</dbReference>
<dbReference type="FunFam" id="3.40.50.2020:FF:000007">
    <property type="entry name" value="Ribose-phosphate pyrophosphokinase"/>
    <property type="match status" value="1"/>
</dbReference>
<feature type="binding site" evidence="10">
    <location>
        <begin position="37"/>
        <end position="39"/>
    </location>
    <ligand>
        <name>ATP</name>
        <dbReference type="ChEBI" id="CHEBI:30616"/>
    </ligand>
</feature>
<dbReference type="GO" id="GO:0006015">
    <property type="term" value="P:5-phosphoribose 1-diphosphate biosynthetic process"/>
    <property type="evidence" value="ECO:0007669"/>
    <property type="project" value="UniProtKB-UniRule"/>
</dbReference>
<gene>
    <name evidence="10 13" type="primary">prs</name>
    <name evidence="13" type="ORF">ENM11_02230</name>
</gene>
<dbReference type="GO" id="GO:0006164">
    <property type="term" value="P:purine nucleotide biosynthetic process"/>
    <property type="evidence" value="ECO:0007669"/>
    <property type="project" value="TreeGrafter"/>
</dbReference>
<comment type="pathway">
    <text evidence="10">Metabolic intermediate biosynthesis; 5-phospho-alpha-D-ribose 1-diphosphate biosynthesis; 5-phospho-alpha-D-ribose 1-diphosphate from D-ribose 5-phosphate (route I): step 1/1.</text>
</comment>
<evidence type="ECO:0000259" key="11">
    <source>
        <dbReference type="Pfam" id="PF00156"/>
    </source>
</evidence>
<dbReference type="Gene3D" id="3.40.50.2020">
    <property type="match status" value="2"/>
</dbReference>
<dbReference type="PANTHER" id="PTHR10210">
    <property type="entry name" value="RIBOSE-PHOSPHATE DIPHOSPHOKINASE FAMILY MEMBER"/>
    <property type="match status" value="1"/>
</dbReference>
<protein>
    <recommendedName>
        <fullName evidence="10">Ribose-phosphate pyrophosphokinase</fullName>
        <shortName evidence="10">RPPK</shortName>
        <ecNumber evidence="10">2.7.6.1</ecNumber>
    </recommendedName>
    <alternativeName>
        <fullName evidence="10">5-phospho-D-ribosyl alpha-1-diphosphate synthase</fullName>
    </alternativeName>
    <alternativeName>
        <fullName evidence="10">Phosphoribosyl diphosphate synthase</fullName>
    </alternativeName>
    <alternativeName>
        <fullName evidence="10">Phosphoribosyl pyrophosphate synthase</fullName>
        <shortName evidence="10">P-Rib-PP synthase</shortName>
        <shortName evidence="10">PRPP synthase</shortName>
        <shortName evidence="10">PRPPase</shortName>
    </alternativeName>
</protein>
<dbReference type="AlphaFoldDB" id="A0A7C5LBV2"/>
<evidence type="ECO:0000256" key="9">
    <source>
        <dbReference type="ARBA" id="ARBA00049535"/>
    </source>
</evidence>
<feature type="binding site" evidence="10">
    <location>
        <position position="194"/>
    </location>
    <ligand>
        <name>D-ribose 5-phosphate</name>
        <dbReference type="ChEBI" id="CHEBI:78346"/>
    </ligand>
</feature>
<feature type="domain" description="Phosphoribosyltransferase" evidence="11">
    <location>
        <begin position="146"/>
        <end position="248"/>
    </location>
</feature>